<accession>K3WRI0</accession>
<dbReference type="eggNOG" id="ENOG502S1R4">
    <property type="taxonomic scope" value="Eukaryota"/>
</dbReference>
<feature type="domain" description="WW" evidence="3">
    <location>
        <begin position="476"/>
        <end position="507"/>
    </location>
</feature>
<feature type="transmembrane region" description="Helical" evidence="2">
    <location>
        <begin position="52"/>
        <end position="72"/>
    </location>
</feature>
<keyword evidence="2" id="KW-1133">Transmembrane helix</keyword>
<feature type="compositionally biased region" description="Low complexity" evidence="1">
    <location>
        <begin position="404"/>
        <end position="422"/>
    </location>
</feature>
<dbReference type="AlphaFoldDB" id="K3WRI0"/>
<dbReference type="VEuPathDB" id="FungiDB:PYU1_G007558"/>
<dbReference type="OMA" id="ESPWIPC"/>
<keyword evidence="2" id="KW-0812">Transmembrane</keyword>
<reference evidence="5" key="1">
    <citation type="journal article" date="2010" name="Genome Biol.">
        <title>Genome sequence of the necrotrophic plant pathogen Pythium ultimum reveals original pathogenicity mechanisms and effector repertoire.</title>
        <authorList>
            <person name="Levesque C.A."/>
            <person name="Brouwer H."/>
            <person name="Cano L."/>
            <person name="Hamilton J.P."/>
            <person name="Holt C."/>
            <person name="Huitema E."/>
            <person name="Raffaele S."/>
            <person name="Robideau G.P."/>
            <person name="Thines M."/>
            <person name="Win J."/>
            <person name="Zerillo M.M."/>
            <person name="Beakes G.W."/>
            <person name="Boore J.L."/>
            <person name="Busam D."/>
            <person name="Dumas B."/>
            <person name="Ferriera S."/>
            <person name="Fuerstenberg S.I."/>
            <person name="Gachon C.M."/>
            <person name="Gaulin E."/>
            <person name="Govers F."/>
            <person name="Grenville-Briggs L."/>
            <person name="Horner N."/>
            <person name="Hostetler J."/>
            <person name="Jiang R.H."/>
            <person name="Johnson J."/>
            <person name="Krajaejun T."/>
            <person name="Lin H."/>
            <person name="Meijer H.J."/>
            <person name="Moore B."/>
            <person name="Morris P."/>
            <person name="Phuntmart V."/>
            <person name="Puiu D."/>
            <person name="Shetty J."/>
            <person name="Stajich J.E."/>
            <person name="Tripathy S."/>
            <person name="Wawra S."/>
            <person name="van West P."/>
            <person name="Whitty B.R."/>
            <person name="Coutinho P.M."/>
            <person name="Henrissat B."/>
            <person name="Martin F."/>
            <person name="Thomas P.D."/>
            <person name="Tyler B.M."/>
            <person name="De Vries R.P."/>
            <person name="Kamoun S."/>
            <person name="Yandell M."/>
            <person name="Tisserat N."/>
            <person name="Buell C.R."/>
        </authorList>
    </citation>
    <scope>NUCLEOTIDE SEQUENCE</scope>
    <source>
        <strain evidence="5">DAOM:BR144</strain>
    </source>
</reference>
<feature type="region of interest" description="Disordered" evidence="1">
    <location>
        <begin position="314"/>
        <end position="433"/>
    </location>
</feature>
<dbReference type="Pfam" id="PF00397">
    <property type="entry name" value="WW"/>
    <property type="match status" value="1"/>
</dbReference>
<feature type="transmembrane region" description="Helical" evidence="2">
    <location>
        <begin position="27"/>
        <end position="46"/>
    </location>
</feature>
<feature type="region of interest" description="Disordered" evidence="1">
    <location>
        <begin position="249"/>
        <end position="269"/>
    </location>
</feature>
<feature type="transmembrane region" description="Helical" evidence="2">
    <location>
        <begin position="190"/>
        <end position="210"/>
    </location>
</feature>
<evidence type="ECO:0000313" key="4">
    <source>
        <dbReference type="EnsemblProtists" id="PYU1_T007574"/>
    </source>
</evidence>
<dbReference type="InterPro" id="IPR036020">
    <property type="entry name" value="WW_dom_sf"/>
</dbReference>
<keyword evidence="5" id="KW-1185">Reference proteome</keyword>
<dbReference type="CDD" id="cd00201">
    <property type="entry name" value="WW"/>
    <property type="match status" value="1"/>
</dbReference>
<dbReference type="PROSITE" id="PS50020">
    <property type="entry name" value="WW_DOMAIN_2"/>
    <property type="match status" value="1"/>
</dbReference>
<keyword evidence="2" id="KW-0472">Membrane</keyword>
<proteinExistence type="predicted"/>
<feature type="transmembrane region" description="Helical" evidence="2">
    <location>
        <begin position="150"/>
        <end position="170"/>
    </location>
</feature>
<protein>
    <recommendedName>
        <fullName evidence="3">WW domain-containing protein</fullName>
    </recommendedName>
</protein>
<name>K3WRI0_GLOUD</name>
<sequence length="507" mass="54788">MSDASAWDSNALDALNGARRVHIIDDLLGAVLVLAVAAFTVALELTRRQVCAVYQLAFGLCASWAFFIVGGLVDHHLSNDQLNIALYGSYFSSSLMTSYIYLPLLASAVTSLVFGLHLSVCNCDCCCLIGSKCSAHKKCFAARLRSQASLYGACFLMLFVAIGTRLNVRLRGSAINPIGGTVHWTMLKSPFYLSIIHVTSLFLIALKVFLQHADHKALAYQSGRSFQSLSGQLQTPAIPVGVVSPRRSIEPKSALTRTPRSTSSLPSASNALKAVESAAQAKLGIMDRRRTPLLHDFVHKLTLADSNDGDVSALISSDSEGDEDVLQPSFKTTGPSAHLPPLHHRQLQQQQQHGKLSHSRVSSRDSGYSSSPPSSPVSTMSSSSSFSFSSADQQPQHKLRSTRPRSTSNVSSSSTTRLSGLSDNEDPGFDSSMSSSVTLDYYSDRPVSAASAVPYGLRRRAAAAAAPRTATAGIVEAREREWLECFDPVSGNVYYYNQLTGESRWER</sequence>
<organism evidence="4 5">
    <name type="scientific">Globisporangium ultimum (strain ATCC 200006 / CBS 805.95 / DAOM BR144)</name>
    <name type="common">Pythium ultimum</name>
    <dbReference type="NCBI Taxonomy" id="431595"/>
    <lineage>
        <taxon>Eukaryota</taxon>
        <taxon>Sar</taxon>
        <taxon>Stramenopiles</taxon>
        <taxon>Oomycota</taxon>
        <taxon>Peronosporomycetes</taxon>
        <taxon>Pythiales</taxon>
        <taxon>Pythiaceae</taxon>
        <taxon>Globisporangium</taxon>
    </lineage>
</organism>
<evidence type="ECO:0000259" key="3">
    <source>
        <dbReference type="PROSITE" id="PS50020"/>
    </source>
</evidence>
<dbReference type="InParanoid" id="K3WRI0"/>
<reference evidence="5" key="2">
    <citation type="submission" date="2010-04" db="EMBL/GenBank/DDBJ databases">
        <authorList>
            <person name="Buell R."/>
            <person name="Hamilton J."/>
            <person name="Hostetler J."/>
        </authorList>
    </citation>
    <scope>NUCLEOTIDE SEQUENCE [LARGE SCALE GENOMIC DNA]</scope>
    <source>
        <strain evidence="5">DAOM:BR144</strain>
    </source>
</reference>
<dbReference type="HOGENOM" id="CLU_560790_0_0_1"/>
<dbReference type="Gene3D" id="2.20.70.10">
    <property type="match status" value="1"/>
</dbReference>
<feature type="compositionally biased region" description="Low complexity" evidence="1">
    <location>
        <begin position="364"/>
        <end position="390"/>
    </location>
</feature>
<dbReference type="EnsemblProtists" id="PYU1_T007574">
    <property type="protein sequence ID" value="PYU1_T007574"/>
    <property type="gene ID" value="PYU1_G007558"/>
</dbReference>
<dbReference type="InterPro" id="IPR001202">
    <property type="entry name" value="WW_dom"/>
</dbReference>
<evidence type="ECO:0000256" key="2">
    <source>
        <dbReference type="SAM" id="Phobius"/>
    </source>
</evidence>
<dbReference type="Proteomes" id="UP000019132">
    <property type="component" value="Unassembled WGS sequence"/>
</dbReference>
<reference evidence="4" key="3">
    <citation type="submission" date="2015-02" db="UniProtKB">
        <authorList>
            <consortium name="EnsemblProtists"/>
        </authorList>
    </citation>
    <scope>IDENTIFICATION</scope>
    <source>
        <strain evidence="4">DAOM BR144</strain>
    </source>
</reference>
<evidence type="ECO:0000313" key="5">
    <source>
        <dbReference type="Proteomes" id="UP000019132"/>
    </source>
</evidence>
<feature type="compositionally biased region" description="Low complexity" evidence="1">
    <location>
        <begin position="253"/>
        <end position="269"/>
    </location>
</feature>
<evidence type="ECO:0000256" key="1">
    <source>
        <dbReference type="SAM" id="MobiDB-lite"/>
    </source>
</evidence>
<feature type="transmembrane region" description="Helical" evidence="2">
    <location>
        <begin position="108"/>
        <end position="129"/>
    </location>
</feature>
<dbReference type="SUPFAM" id="SSF51045">
    <property type="entry name" value="WW domain"/>
    <property type="match status" value="1"/>
</dbReference>
<dbReference type="EMBL" id="GL376585">
    <property type="status" value="NOT_ANNOTATED_CDS"/>
    <property type="molecule type" value="Genomic_DNA"/>
</dbReference>